<dbReference type="EMBL" id="BMIQ01000003">
    <property type="protein sequence ID" value="GGE06142.1"/>
    <property type="molecule type" value="Genomic_DNA"/>
</dbReference>
<sequence length="49" mass="5318">MSEQTLDRSALPLFCVKVADFGQSIAGPAVAMILRDRRACRSPDRAAPE</sequence>
<proteinExistence type="predicted"/>
<keyword evidence="2" id="KW-1185">Reference proteome</keyword>
<name>A0A917E5D9_9HYPH</name>
<reference evidence="1" key="2">
    <citation type="submission" date="2020-09" db="EMBL/GenBank/DDBJ databases">
        <authorList>
            <person name="Sun Q."/>
            <person name="Zhou Y."/>
        </authorList>
    </citation>
    <scope>NUCLEOTIDE SEQUENCE</scope>
    <source>
        <strain evidence="1">CGMCC 1.15367</strain>
    </source>
</reference>
<gene>
    <name evidence="1" type="ORF">GCM10011390_26580</name>
</gene>
<evidence type="ECO:0000313" key="1">
    <source>
        <dbReference type="EMBL" id="GGE06142.1"/>
    </source>
</evidence>
<organism evidence="1 2">
    <name type="scientific">Aureimonas endophytica</name>
    <dbReference type="NCBI Taxonomy" id="2027858"/>
    <lineage>
        <taxon>Bacteria</taxon>
        <taxon>Pseudomonadati</taxon>
        <taxon>Pseudomonadota</taxon>
        <taxon>Alphaproteobacteria</taxon>
        <taxon>Hyphomicrobiales</taxon>
        <taxon>Aurantimonadaceae</taxon>
        <taxon>Aureimonas</taxon>
    </lineage>
</organism>
<reference evidence="1" key="1">
    <citation type="journal article" date="2014" name="Int. J. Syst. Evol. Microbiol.">
        <title>Complete genome sequence of Corynebacterium casei LMG S-19264T (=DSM 44701T), isolated from a smear-ripened cheese.</title>
        <authorList>
            <consortium name="US DOE Joint Genome Institute (JGI-PGF)"/>
            <person name="Walter F."/>
            <person name="Albersmeier A."/>
            <person name="Kalinowski J."/>
            <person name="Ruckert C."/>
        </authorList>
    </citation>
    <scope>NUCLEOTIDE SEQUENCE</scope>
    <source>
        <strain evidence="1">CGMCC 1.15367</strain>
    </source>
</reference>
<dbReference type="Proteomes" id="UP000644699">
    <property type="component" value="Unassembled WGS sequence"/>
</dbReference>
<accession>A0A917E5D9</accession>
<protein>
    <submittedName>
        <fullName evidence="1">Uncharacterized protein</fullName>
    </submittedName>
</protein>
<dbReference type="AlphaFoldDB" id="A0A917E5D9"/>
<comment type="caution">
    <text evidence="1">The sequence shown here is derived from an EMBL/GenBank/DDBJ whole genome shotgun (WGS) entry which is preliminary data.</text>
</comment>
<evidence type="ECO:0000313" key="2">
    <source>
        <dbReference type="Proteomes" id="UP000644699"/>
    </source>
</evidence>